<keyword evidence="2" id="KW-0813">Transport</keyword>
<dbReference type="GO" id="GO:0005886">
    <property type="term" value="C:plasma membrane"/>
    <property type="evidence" value="ECO:0007669"/>
    <property type="project" value="UniProtKB-SubCell"/>
</dbReference>
<feature type="transmembrane region" description="Helical" evidence="8">
    <location>
        <begin position="413"/>
        <end position="432"/>
    </location>
</feature>
<feature type="transmembrane region" description="Helical" evidence="8">
    <location>
        <begin position="86"/>
        <end position="106"/>
    </location>
</feature>
<dbReference type="GeneID" id="9621952"/>
<keyword evidence="5 8" id="KW-1133">Transmembrane helix</keyword>
<feature type="compositionally biased region" description="Low complexity" evidence="7">
    <location>
        <begin position="187"/>
        <end position="204"/>
    </location>
</feature>
<feature type="transmembrane region" description="Helical" evidence="8">
    <location>
        <begin position="112"/>
        <end position="131"/>
    </location>
</feature>
<dbReference type="OrthoDB" id="543127at2759"/>
<dbReference type="KEGG" id="vcn:VOLCADRAFT_106659"/>
<dbReference type="PANTHER" id="PTHR30269">
    <property type="entry name" value="TRANSMEMBRANE PROTEIN YFCA"/>
    <property type="match status" value="1"/>
</dbReference>
<feature type="transmembrane region" description="Helical" evidence="8">
    <location>
        <begin position="12"/>
        <end position="44"/>
    </location>
</feature>
<evidence type="ECO:0000256" key="3">
    <source>
        <dbReference type="ARBA" id="ARBA00022475"/>
    </source>
</evidence>
<evidence type="ECO:0000256" key="4">
    <source>
        <dbReference type="ARBA" id="ARBA00022692"/>
    </source>
</evidence>
<evidence type="ECO:0000256" key="7">
    <source>
        <dbReference type="SAM" id="MobiDB-lite"/>
    </source>
</evidence>
<dbReference type="InterPro" id="IPR052017">
    <property type="entry name" value="TSUP"/>
</dbReference>
<evidence type="ECO:0000256" key="8">
    <source>
        <dbReference type="SAM" id="Phobius"/>
    </source>
</evidence>
<feature type="transmembrane region" description="Helical" evidence="8">
    <location>
        <begin position="381"/>
        <end position="401"/>
    </location>
</feature>
<dbReference type="PANTHER" id="PTHR30269:SF38">
    <property type="entry name" value="SULFITE EXPORTER TAUE_SAFE"/>
    <property type="match status" value="1"/>
</dbReference>
<feature type="transmembrane region" description="Helical" evidence="8">
    <location>
        <begin position="56"/>
        <end position="74"/>
    </location>
</feature>
<dbReference type="eggNOG" id="ENOG502SFI6">
    <property type="taxonomic scope" value="Eukaryota"/>
</dbReference>
<feature type="transmembrane region" description="Helical" evidence="8">
    <location>
        <begin position="314"/>
        <end position="334"/>
    </location>
</feature>
<organism evidence="10">
    <name type="scientific">Volvox carteri f. nagariensis</name>
    <dbReference type="NCBI Taxonomy" id="3068"/>
    <lineage>
        <taxon>Eukaryota</taxon>
        <taxon>Viridiplantae</taxon>
        <taxon>Chlorophyta</taxon>
        <taxon>core chlorophytes</taxon>
        <taxon>Chlorophyceae</taxon>
        <taxon>CS clade</taxon>
        <taxon>Chlamydomonadales</taxon>
        <taxon>Volvocaceae</taxon>
        <taxon>Volvox</taxon>
    </lineage>
</organism>
<evidence type="ECO:0000313" key="9">
    <source>
        <dbReference type="EMBL" id="EFJ43886.1"/>
    </source>
</evidence>
<keyword evidence="3" id="KW-1003">Cell membrane</keyword>
<evidence type="ECO:0000256" key="1">
    <source>
        <dbReference type="ARBA" id="ARBA00004651"/>
    </source>
</evidence>
<keyword evidence="4 8" id="KW-0812">Transmembrane</keyword>
<gene>
    <name evidence="9" type="ORF">VOLCADRAFT_106659</name>
</gene>
<name>D8U8Y1_VOLCA</name>
<evidence type="ECO:0000256" key="2">
    <source>
        <dbReference type="ARBA" id="ARBA00022448"/>
    </source>
</evidence>
<comment type="subcellular location">
    <subcellularLocation>
        <location evidence="1">Cell membrane</location>
        <topology evidence="1">Multi-pass membrane protein</topology>
    </subcellularLocation>
</comment>
<dbReference type="AlphaFoldDB" id="D8U8Y1"/>
<dbReference type="Proteomes" id="UP000001058">
    <property type="component" value="Unassembled WGS sequence"/>
</dbReference>
<dbReference type="InterPro" id="IPR002781">
    <property type="entry name" value="TM_pro_TauE-like"/>
</dbReference>
<sequence length="437" mass="46055">MFASSATSPYVYFVLSLGAVCGGVVKGVTGFGNAIINLLVWVAFTAAGVNAGPLQLAVLADSFGCIVCGIPLLVMTSAHKTADWRLVIAILIFASAGSPLGAELLTHLAVRWVELAMACVLLLVICLQIKLHETLRDALRRWSDKRRSISTRPRDLPADTAPDIQDPAVDSIAKLLSDRQGDRFHMPAPASADDAGDLLASSSSSERHRHVDGGQQQLELPGHGREAGNVEAGGTVSGPVSAATDTQPLLEPGSFSASDAISVDASLRASSDAGCWSKCSVSGRVLGPDQGFFAIGSRLRCWLQRQDWKEAQRILLYGSVAGFSSGVMGAMTGIGGPPLMFMYQKLNVAKEVVRGTNAVNNVLQARLISYIVMGAFKREDMMLYAVTAAVGFMGVVLGNSMAGRLEQKGFSRVLVALMVVCCLLLFASAAGLKGRSA</sequence>
<keyword evidence="10" id="KW-1185">Reference proteome</keyword>
<proteinExistence type="predicted"/>
<reference evidence="9 10" key="1">
    <citation type="journal article" date="2010" name="Science">
        <title>Genomic analysis of organismal complexity in the multicellular green alga Volvox carteri.</title>
        <authorList>
            <person name="Prochnik S.E."/>
            <person name="Umen J."/>
            <person name="Nedelcu A.M."/>
            <person name="Hallmann A."/>
            <person name="Miller S.M."/>
            <person name="Nishii I."/>
            <person name="Ferris P."/>
            <person name="Kuo A."/>
            <person name="Mitros T."/>
            <person name="Fritz-Laylin L.K."/>
            <person name="Hellsten U."/>
            <person name="Chapman J."/>
            <person name="Simakov O."/>
            <person name="Rensing S.A."/>
            <person name="Terry A."/>
            <person name="Pangilinan J."/>
            <person name="Kapitonov V."/>
            <person name="Jurka J."/>
            <person name="Salamov A."/>
            <person name="Shapiro H."/>
            <person name="Schmutz J."/>
            <person name="Grimwood J."/>
            <person name="Lindquist E."/>
            <person name="Lucas S."/>
            <person name="Grigoriev I.V."/>
            <person name="Schmitt R."/>
            <person name="Kirk D."/>
            <person name="Rokhsar D.S."/>
        </authorList>
    </citation>
    <scope>NUCLEOTIDE SEQUENCE [LARGE SCALE GENOMIC DNA]</scope>
    <source>
        <strain evidence="10">f. Nagariensis / Eve</strain>
    </source>
</reference>
<evidence type="ECO:0000256" key="5">
    <source>
        <dbReference type="ARBA" id="ARBA00022989"/>
    </source>
</evidence>
<evidence type="ECO:0000256" key="6">
    <source>
        <dbReference type="ARBA" id="ARBA00023136"/>
    </source>
</evidence>
<keyword evidence="6 8" id="KW-0472">Membrane</keyword>
<feature type="region of interest" description="Disordered" evidence="7">
    <location>
        <begin position="183"/>
        <end position="236"/>
    </location>
</feature>
<dbReference type="RefSeq" id="XP_002955132.1">
    <property type="nucleotide sequence ID" value="XM_002955086.1"/>
</dbReference>
<protein>
    <submittedName>
        <fullName evidence="9">Uncharacterized protein</fullName>
    </submittedName>
</protein>
<evidence type="ECO:0000313" key="10">
    <source>
        <dbReference type="Proteomes" id="UP000001058"/>
    </source>
</evidence>
<accession>D8U8Y1</accession>
<dbReference type="EMBL" id="GL378369">
    <property type="protein sequence ID" value="EFJ43886.1"/>
    <property type="molecule type" value="Genomic_DNA"/>
</dbReference>
<dbReference type="InParanoid" id="D8U8Y1"/>
<dbReference type="Pfam" id="PF01925">
    <property type="entry name" value="TauE"/>
    <property type="match status" value="2"/>
</dbReference>